<protein>
    <submittedName>
        <fullName evidence="5">Flagellar basal body P-ring protein FlgI</fullName>
    </submittedName>
</protein>
<dbReference type="GO" id="GO:0071973">
    <property type="term" value="P:bacterial-type flagellum-dependent cell motility"/>
    <property type="evidence" value="ECO:0007669"/>
    <property type="project" value="InterPro"/>
</dbReference>
<keyword evidence="5" id="KW-0969">Cilium</keyword>
<dbReference type="PANTHER" id="PTHR30381:SF0">
    <property type="entry name" value="FLAGELLAR P-RING PROTEIN"/>
    <property type="match status" value="1"/>
</dbReference>
<dbReference type="AlphaFoldDB" id="A0A7C4QRG6"/>
<keyword evidence="3" id="KW-0732">Signal</keyword>
<dbReference type="PRINTS" id="PR01010">
    <property type="entry name" value="FLGPRINGFLGI"/>
</dbReference>
<dbReference type="GO" id="GO:0009428">
    <property type="term" value="C:bacterial-type flagellum basal body, distal rod, P ring"/>
    <property type="evidence" value="ECO:0007669"/>
    <property type="project" value="InterPro"/>
</dbReference>
<evidence type="ECO:0000256" key="1">
    <source>
        <dbReference type="ARBA" id="ARBA00002591"/>
    </source>
</evidence>
<dbReference type="EMBL" id="DSVQ01000012">
    <property type="protein sequence ID" value="HGT39568.1"/>
    <property type="molecule type" value="Genomic_DNA"/>
</dbReference>
<comment type="function">
    <text evidence="1">Assembles around the rod to form the L-ring and probably protects the motor/basal body from shearing forces during rotation.</text>
</comment>
<evidence type="ECO:0000313" key="5">
    <source>
        <dbReference type="EMBL" id="HGT39568.1"/>
    </source>
</evidence>
<dbReference type="InterPro" id="IPR001782">
    <property type="entry name" value="Flag_FlgI"/>
</dbReference>
<evidence type="ECO:0000256" key="2">
    <source>
        <dbReference type="ARBA" id="ARBA00004117"/>
    </source>
</evidence>
<evidence type="ECO:0000256" key="4">
    <source>
        <dbReference type="ARBA" id="ARBA00023143"/>
    </source>
</evidence>
<organism evidence="5">
    <name type="scientific">Schlesneria paludicola</name>
    <dbReference type="NCBI Taxonomy" id="360056"/>
    <lineage>
        <taxon>Bacteria</taxon>
        <taxon>Pseudomonadati</taxon>
        <taxon>Planctomycetota</taxon>
        <taxon>Planctomycetia</taxon>
        <taxon>Planctomycetales</taxon>
        <taxon>Planctomycetaceae</taxon>
        <taxon>Schlesneria</taxon>
    </lineage>
</organism>
<dbReference type="Pfam" id="PF02119">
    <property type="entry name" value="FlgI"/>
    <property type="match status" value="1"/>
</dbReference>
<dbReference type="PANTHER" id="PTHR30381">
    <property type="entry name" value="FLAGELLAR P-RING PERIPLASMIC PROTEIN FLGI"/>
    <property type="match status" value="1"/>
</dbReference>
<proteinExistence type="predicted"/>
<keyword evidence="5" id="KW-0966">Cell projection</keyword>
<reference evidence="5" key="1">
    <citation type="journal article" date="2020" name="mSystems">
        <title>Genome- and Community-Level Interaction Insights into Carbon Utilization and Element Cycling Functions of Hydrothermarchaeota in Hydrothermal Sediment.</title>
        <authorList>
            <person name="Zhou Z."/>
            <person name="Liu Y."/>
            <person name="Xu W."/>
            <person name="Pan J."/>
            <person name="Luo Z.H."/>
            <person name="Li M."/>
        </authorList>
    </citation>
    <scope>NUCLEOTIDE SEQUENCE [LARGE SCALE GENOMIC DNA]</scope>
    <source>
        <strain evidence="5">SpSt-508</strain>
    </source>
</reference>
<evidence type="ECO:0000256" key="3">
    <source>
        <dbReference type="ARBA" id="ARBA00022729"/>
    </source>
</evidence>
<dbReference type="GO" id="GO:0030288">
    <property type="term" value="C:outer membrane-bounded periplasmic space"/>
    <property type="evidence" value="ECO:0007669"/>
    <property type="project" value="InterPro"/>
</dbReference>
<keyword evidence="4" id="KW-0975">Bacterial flagellum</keyword>
<comment type="subcellular location">
    <subcellularLocation>
        <location evidence="2">Bacterial flagellum basal body</location>
    </subcellularLocation>
</comment>
<sequence length="335" mass="35941">MARVRLEHLCTVQGQQEVRLTGVGLVTGLKGTGDGAKSLSTIRALRAALTRMNQPVLEVDLKNADSVAMVMIEATIPRTGLRRGQKIDCLVSTLLGAKSLRGGRLLSAPLTTVDVRNDVVVALAAGAILIDDVTHPTAGRIVQGVDVRQDVNTLFLSQQSGPTVTLLIDPHHASFYTASEIANVVNREFTFEVNGQQIAHPLGPAVVELQVPPQYRDNPVEFIAQVLDIGIDIPHTQARVILDSKTGTVIVTGEVEISPVVIAHKSFTIEVSGSDLPAAPGPFVAITEGQSRQSPQQLKQLVDALNQLRVPAEDIIAILRTLHQTGKLHAELIER</sequence>
<accession>A0A7C4QRG6</accession>
<dbReference type="GO" id="GO:0005198">
    <property type="term" value="F:structural molecule activity"/>
    <property type="evidence" value="ECO:0007669"/>
    <property type="project" value="InterPro"/>
</dbReference>
<gene>
    <name evidence="5" type="ORF">ENS64_09950</name>
</gene>
<comment type="caution">
    <text evidence="5">The sequence shown here is derived from an EMBL/GenBank/DDBJ whole genome shotgun (WGS) entry which is preliminary data.</text>
</comment>
<keyword evidence="5" id="KW-0282">Flagellum</keyword>
<name>A0A7C4QRG6_9PLAN</name>